<gene>
    <name evidence="3" type="primary">LOC107274586</name>
</gene>
<dbReference type="AlphaFoldDB" id="A0AAJ7FUS5"/>
<evidence type="ECO:0000313" key="3">
    <source>
        <dbReference type="RefSeq" id="XP_015609338.1"/>
    </source>
</evidence>
<dbReference type="Gene3D" id="3.90.1200.10">
    <property type="match status" value="1"/>
</dbReference>
<proteinExistence type="predicted"/>
<organism evidence="2 3">
    <name type="scientific">Cephus cinctus</name>
    <name type="common">Wheat stem sawfly</name>
    <dbReference type="NCBI Taxonomy" id="211228"/>
    <lineage>
        <taxon>Eukaryota</taxon>
        <taxon>Metazoa</taxon>
        <taxon>Ecdysozoa</taxon>
        <taxon>Arthropoda</taxon>
        <taxon>Hexapoda</taxon>
        <taxon>Insecta</taxon>
        <taxon>Pterygota</taxon>
        <taxon>Neoptera</taxon>
        <taxon>Endopterygota</taxon>
        <taxon>Hymenoptera</taxon>
        <taxon>Cephoidea</taxon>
        <taxon>Cephidae</taxon>
        <taxon>Cephus</taxon>
    </lineage>
</organism>
<dbReference type="PANTHER" id="PTHR11012:SF30">
    <property type="entry name" value="PROTEIN KINASE-LIKE DOMAIN-CONTAINING"/>
    <property type="match status" value="1"/>
</dbReference>
<evidence type="ECO:0000313" key="2">
    <source>
        <dbReference type="Proteomes" id="UP000694920"/>
    </source>
</evidence>
<reference evidence="3" key="1">
    <citation type="submission" date="2025-08" db="UniProtKB">
        <authorList>
            <consortium name="RefSeq"/>
        </authorList>
    </citation>
    <scope>IDENTIFICATION</scope>
</reference>
<dbReference type="InterPro" id="IPR004119">
    <property type="entry name" value="EcKL"/>
</dbReference>
<feature type="domain" description="CHK kinase-like" evidence="1">
    <location>
        <begin position="132"/>
        <end position="329"/>
    </location>
</feature>
<keyword evidence="2" id="KW-1185">Reference proteome</keyword>
<dbReference type="Pfam" id="PF02958">
    <property type="entry name" value="EcKL"/>
    <property type="match status" value="1"/>
</dbReference>
<dbReference type="KEGG" id="ccin:107274586"/>
<dbReference type="InterPro" id="IPR015897">
    <property type="entry name" value="CHK_kinase-like"/>
</dbReference>
<protein>
    <submittedName>
        <fullName evidence="3">Uncharacterized protein LOC107274586</fullName>
    </submittedName>
</protein>
<dbReference type="Proteomes" id="UP000694920">
    <property type="component" value="Unplaced"/>
</dbReference>
<evidence type="ECO:0000259" key="1">
    <source>
        <dbReference type="SMART" id="SM00587"/>
    </source>
</evidence>
<dbReference type="SUPFAM" id="SSF56112">
    <property type="entry name" value="Protein kinase-like (PK-like)"/>
    <property type="match status" value="1"/>
</dbReference>
<dbReference type="RefSeq" id="XP_015609338.1">
    <property type="nucleotide sequence ID" value="XM_015753852.2"/>
</dbReference>
<accession>A0AAJ7FUS5</accession>
<dbReference type="SMART" id="SM00587">
    <property type="entry name" value="CHK"/>
    <property type="match status" value="1"/>
</dbReference>
<dbReference type="InterPro" id="IPR011009">
    <property type="entry name" value="Kinase-like_dom_sf"/>
</dbReference>
<dbReference type="PANTHER" id="PTHR11012">
    <property type="entry name" value="PROTEIN KINASE-LIKE DOMAIN-CONTAINING"/>
    <property type="match status" value="1"/>
</dbReference>
<name>A0AAJ7FUS5_CEPCN</name>
<dbReference type="GeneID" id="107274586"/>
<sequence length="412" mass="48718">MPEQICRDYFEEDFLQNQLMKLVKSLNVIRPKFRVSLASDKADNFVGCVYRVVVSDENNGKECSRRSFIFKAPSRDWSRRRFMQSSLLFARETLFYETVVPIFEDLLKERGKSLDFVPKYYGGSTVENEETIILEDLSTRGFVLRDRLRQLDHAHASLAVRYLGRLHAISFALRDQRPDEFRIFSGMREDVFRKECLETEGYRNREKVFAQCVRTVLQDEDPYYTERFEEFLKDSVEKVQLCCRAETAEPYSALNHGDCWSNNLLFKYNEATNEPTAMYFVDFQVSRYVSPALDIHYLLYCSCNQKLRSAYYDKLIEEYYDSFSKYLRELGSDPNKLFPMEALQEQLKKFGTFAGVACLILIHMFTFGRRDVPNVDASNDDVKCLQERLKKDHFYRETLHDCFKDLIDRNYI</sequence>